<keyword evidence="3" id="KW-1185">Reference proteome</keyword>
<proteinExistence type="predicted"/>
<accession>A0ABS1CIS3</accession>
<dbReference type="EMBL" id="NRRV01000032">
    <property type="protein sequence ID" value="MBK1631802.1"/>
    <property type="molecule type" value="Genomic_DNA"/>
</dbReference>
<comment type="caution">
    <text evidence="2">The sequence shown here is derived from an EMBL/GenBank/DDBJ whole genome shotgun (WGS) entry which is preliminary data.</text>
</comment>
<name>A0ABS1CIS3_9GAMM</name>
<gene>
    <name evidence="2" type="ORF">CKO31_13870</name>
</gene>
<evidence type="ECO:0008006" key="4">
    <source>
        <dbReference type="Google" id="ProtNLM"/>
    </source>
</evidence>
<evidence type="ECO:0000313" key="3">
    <source>
        <dbReference type="Proteomes" id="UP000748752"/>
    </source>
</evidence>
<protein>
    <recommendedName>
        <fullName evidence="4">DUF4912 domain-containing protein</fullName>
    </recommendedName>
</protein>
<feature type="compositionally biased region" description="Low complexity" evidence="1">
    <location>
        <begin position="184"/>
        <end position="199"/>
    </location>
</feature>
<feature type="region of interest" description="Disordered" evidence="1">
    <location>
        <begin position="218"/>
        <end position="253"/>
    </location>
</feature>
<sequence>MCAAASSVAADAAMDDAQAGGKPSEASATIGSDPTLADPGRITGGEFPDTAVGTQMVLYPTDGGGVDLRWQIEPADIAYARAGFRGTEARPMLRLHRIGTTGDDRLLAYTDLGGDDAAAEHGHAHYDNADAAGLLQAEIGLASADGGWLLIARSNELRAAAPIGVDFLHPTPAPAAIAGPVDETASTAAHASAGPAAAGRETDAPAPVQLAPEFPLVEPHLSEPLSGPQPQPLSEQARAVSTQPDRAAEGGAEPGKLAGVAAAQDGLDRAAGEPAFARRSDPNLAAGGQARDLSAPPGAGRGQEPPPGGVVPRLAPRQPSPGPSAQTFSAPSPAAGSGPLRPQADGATLSAALVVHGSAPPNSLLDLGGHPYRVGPGGRFVLHIPIRDHQLIRRVLATLPQLPVEQRDDGAG</sequence>
<organism evidence="2 3">
    <name type="scientific">Thiohalocapsa halophila</name>
    <dbReference type="NCBI Taxonomy" id="69359"/>
    <lineage>
        <taxon>Bacteria</taxon>
        <taxon>Pseudomonadati</taxon>
        <taxon>Pseudomonadota</taxon>
        <taxon>Gammaproteobacteria</taxon>
        <taxon>Chromatiales</taxon>
        <taxon>Chromatiaceae</taxon>
        <taxon>Thiohalocapsa</taxon>
    </lineage>
</organism>
<feature type="region of interest" description="Disordered" evidence="1">
    <location>
        <begin position="183"/>
        <end position="204"/>
    </location>
</feature>
<feature type="region of interest" description="Disordered" evidence="1">
    <location>
        <begin position="15"/>
        <end position="49"/>
    </location>
</feature>
<dbReference type="Proteomes" id="UP000748752">
    <property type="component" value="Unassembled WGS sequence"/>
</dbReference>
<feature type="region of interest" description="Disordered" evidence="1">
    <location>
        <begin position="279"/>
        <end position="344"/>
    </location>
</feature>
<evidence type="ECO:0000313" key="2">
    <source>
        <dbReference type="EMBL" id="MBK1631802.1"/>
    </source>
</evidence>
<reference evidence="2 3" key="1">
    <citation type="journal article" date="2020" name="Microorganisms">
        <title>Osmotic Adaptation and Compatible Solute Biosynthesis of Phototrophic Bacteria as Revealed from Genome Analyses.</title>
        <authorList>
            <person name="Imhoff J.F."/>
            <person name="Rahn T."/>
            <person name="Kunzel S."/>
            <person name="Keller A."/>
            <person name="Neulinger S.C."/>
        </authorList>
    </citation>
    <scope>NUCLEOTIDE SEQUENCE [LARGE SCALE GENOMIC DNA]</scope>
    <source>
        <strain evidence="2 3">DSM 6210</strain>
    </source>
</reference>
<evidence type="ECO:0000256" key="1">
    <source>
        <dbReference type="SAM" id="MobiDB-lite"/>
    </source>
</evidence>